<dbReference type="Pfam" id="PF03756">
    <property type="entry name" value="AfsA"/>
    <property type="match status" value="2"/>
</dbReference>
<feature type="domain" description="A-factor biosynthesis hotdog" evidence="1">
    <location>
        <begin position="23"/>
        <end position="157"/>
    </location>
</feature>
<dbReference type="InterPro" id="IPR047757">
    <property type="entry name" value="AfsA-like"/>
</dbReference>
<dbReference type="RefSeq" id="WP_168516698.1">
    <property type="nucleotide sequence ID" value="NZ_JAAXLS010000010.1"/>
</dbReference>
<dbReference type="Proteomes" id="UP000715441">
    <property type="component" value="Unassembled WGS sequence"/>
</dbReference>
<feature type="domain" description="A-factor biosynthesis hotdog" evidence="1">
    <location>
        <begin position="189"/>
        <end position="302"/>
    </location>
</feature>
<dbReference type="InterPro" id="IPR005509">
    <property type="entry name" value="AfsA_hotdog_dom"/>
</dbReference>
<dbReference type="NCBIfam" id="NF041195">
    <property type="entry name" value="ScbA_BarX_GamBu"/>
    <property type="match status" value="1"/>
</dbReference>
<sequence>MTVISREQAGNPLSFASGVPCGLVHRRAVAEVLITDWRAAGPDTFECAAQWPRGHRLYRVRDGRHDPLLVAETLRQAGILLSHVAYEIPHEHAFLMDRLAFEVDPAGLAAGREPADVIVRIACTVGRRTKAQTSIRFDMDFRRDDRSVATGIGVVRCVAPALYARLRKDAAVAGTSPPNQPDPVEAGKVGLLDPADVVVGDDAQPGLWPVRVPVDHPVLFDHPLDHVPGMLVFEALRQAGRLRLGRQHAQPVAADMTFGRFLELTDGCAVGLDSDEEQGDRTILRVRAEQGGQIAAEGTMTLADGV</sequence>
<evidence type="ECO:0000313" key="2">
    <source>
        <dbReference type="EMBL" id="NKQ54619.1"/>
    </source>
</evidence>
<proteinExistence type="predicted"/>
<name>A0ABX1J4S5_9PSEU</name>
<keyword evidence="3" id="KW-1185">Reference proteome</keyword>
<protein>
    <recommendedName>
        <fullName evidence="1">A-factor biosynthesis hotdog domain-containing protein</fullName>
    </recommendedName>
</protein>
<reference evidence="2 3" key="1">
    <citation type="submission" date="2020-04" db="EMBL/GenBank/DDBJ databases">
        <title>Novel species.</title>
        <authorList>
            <person name="Teo W.F.A."/>
            <person name="Lipun K."/>
            <person name="Srisuk N."/>
            <person name="Duangmal K."/>
        </authorList>
    </citation>
    <scope>NUCLEOTIDE SEQUENCE [LARGE SCALE GENOMIC DNA]</scope>
    <source>
        <strain evidence="2 3">K13G38</strain>
    </source>
</reference>
<comment type="caution">
    <text evidence="2">The sequence shown here is derived from an EMBL/GenBank/DDBJ whole genome shotgun (WGS) entry which is preliminary data.</text>
</comment>
<evidence type="ECO:0000313" key="3">
    <source>
        <dbReference type="Proteomes" id="UP000715441"/>
    </source>
</evidence>
<organism evidence="2 3">
    <name type="scientific">Amycolatopsis acididurans</name>
    <dbReference type="NCBI Taxonomy" id="2724524"/>
    <lineage>
        <taxon>Bacteria</taxon>
        <taxon>Bacillati</taxon>
        <taxon>Actinomycetota</taxon>
        <taxon>Actinomycetes</taxon>
        <taxon>Pseudonocardiales</taxon>
        <taxon>Pseudonocardiaceae</taxon>
        <taxon>Amycolatopsis</taxon>
    </lineage>
</organism>
<dbReference type="EMBL" id="JAAXLS010000010">
    <property type="protein sequence ID" value="NKQ54619.1"/>
    <property type="molecule type" value="Genomic_DNA"/>
</dbReference>
<gene>
    <name evidence="2" type="ORF">HFP15_17190</name>
</gene>
<accession>A0ABX1J4S5</accession>
<evidence type="ECO:0000259" key="1">
    <source>
        <dbReference type="Pfam" id="PF03756"/>
    </source>
</evidence>